<keyword evidence="4" id="KW-0274">FAD</keyword>
<dbReference type="Proteomes" id="UP000178315">
    <property type="component" value="Unassembled WGS sequence"/>
</dbReference>
<sequence>MDKRKTILIVGGGFGGVRCALDLAKLRLVGNPRVVLLSDKPHFEHIPSLYKVATGCSPLEVCIPLREIFARRKIEVCTETVDGAHLSEKILIGKSGMHYAYDFLVLAVGSETTFFSIPGLDKNAFALKTLTDALRLNWHLTELFEQVRKSQKTVQIVPAAQIVVIGGGYSGVELAGEIAAYARKYIERHGGDSSLITVNLIQASPRILETVPKRVRDRIVRRLNRLHVNINVNRPIGKDDIESDDFFRGAIAPKTLIWTAGISPNALYKRIEGLSFDKDGRVLVDRFLQARGHRNVFVIGDGASTRWSGMAQTALHDGRYVARAILDRLYLRRSSEYRPRKPVSVIPVGYGWAAAVFSWMTLYGFFGWCVREAADLHFFLSILSPLRALRVWRSGLQKVESNKINNM</sequence>
<evidence type="ECO:0000256" key="5">
    <source>
        <dbReference type="ARBA" id="ARBA00023002"/>
    </source>
</evidence>
<dbReference type="PRINTS" id="PR00368">
    <property type="entry name" value="FADPNR"/>
</dbReference>
<evidence type="ECO:0000313" key="9">
    <source>
        <dbReference type="Proteomes" id="UP000178315"/>
    </source>
</evidence>
<keyword evidence="6" id="KW-0472">Membrane</keyword>
<comment type="cofactor">
    <cofactor evidence="1">
        <name>FAD</name>
        <dbReference type="ChEBI" id="CHEBI:57692"/>
    </cofactor>
</comment>
<dbReference type="InterPro" id="IPR051169">
    <property type="entry name" value="NADH-Q_oxidoreductase"/>
</dbReference>
<proteinExistence type="inferred from homology"/>
<keyword evidence="6" id="KW-1133">Transmembrane helix</keyword>
<protein>
    <recommendedName>
        <fullName evidence="7">FAD/NAD(P)-binding domain-containing protein</fullName>
    </recommendedName>
</protein>
<evidence type="ECO:0000256" key="1">
    <source>
        <dbReference type="ARBA" id="ARBA00001974"/>
    </source>
</evidence>
<keyword evidence="5" id="KW-0560">Oxidoreductase</keyword>
<gene>
    <name evidence="8" type="ORF">A3H61_00255</name>
</gene>
<comment type="similarity">
    <text evidence="2">Belongs to the NADH dehydrogenase family.</text>
</comment>
<dbReference type="GO" id="GO:0003955">
    <property type="term" value="F:NAD(P)H dehydrogenase (quinone) activity"/>
    <property type="evidence" value="ECO:0007669"/>
    <property type="project" value="TreeGrafter"/>
</dbReference>
<name>A0A1G2A955_9BACT</name>
<evidence type="ECO:0000259" key="7">
    <source>
        <dbReference type="Pfam" id="PF07992"/>
    </source>
</evidence>
<dbReference type="AlphaFoldDB" id="A0A1G2A955"/>
<evidence type="ECO:0000256" key="6">
    <source>
        <dbReference type="SAM" id="Phobius"/>
    </source>
</evidence>
<keyword evidence="6" id="KW-0812">Transmembrane</keyword>
<dbReference type="GO" id="GO:0019646">
    <property type="term" value="P:aerobic electron transport chain"/>
    <property type="evidence" value="ECO:0007669"/>
    <property type="project" value="TreeGrafter"/>
</dbReference>
<evidence type="ECO:0000256" key="3">
    <source>
        <dbReference type="ARBA" id="ARBA00022630"/>
    </source>
</evidence>
<dbReference type="Pfam" id="PF07992">
    <property type="entry name" value="Pyr_redox_2"/>
    <property type="match status" value="1"/>
</dbReference>
<evidence type="ECO:0000256" key="2">
    <source>
        <dbReference type="ARBA" id="ARBA00005272"/>
    </source>
</evidence>
<evidence type="ECO:0000313" key="8">
    <source>
        <dbReference type="EMBL" id="OGY73341.1"/>
    </source>
</evidence>
<dbReference type="Gene3D" id="3.50.50.100">
    <property type="match status" value="1"/>
</dbReference>
<organism evidence="8 9">
    <name type="scientific">Candidatus Jacksonbacteria bacterium RIFCSPLOWO2_02_FULL_44_20</name>
    <dbReference type="NCBI Taxonomy" id="1798460"/>
    <lineage>
        <taxon>Bacteria</taxon>
        <taxon>Candidatus Jacksoniibacteriota</taxon>
    </lineage>
</organism>
<feature type="transmembrane region" description="Helical" evidence="6">
    <location>
        <begin position="349"/>
        <end position="370"/>
    </location>
</feature>
<feature type="domain" description="FAD/NAD(P)-binding" evidence="7">
    <location>
        <begin position="6"/>
        <end position="317"/>
    </location>
</feature>
<accession>A0A1G2A955</accession>
<dbReference type="PANTHER" id="PTHR42913">
    <property type="entry name" value="APOPTOSIS-INDUCING FACTOR 1"/>
    <property type="match status" value="1"/>
</dbReference>
<keyword evidence="3" id="KW-0285">Flavoprotein</keyword>
<dbReference type="InterPro" id="IPR036188">
    <property type="entry name" value="FAD/NAD-bd_sf"/>
</dbReference>
<dbReference type="PRINTS" id="PR00411">
    <property type="entry name" value="PNDRDTASEI"/>
</dbReference>
<dbReference type="InterPro" id="IPR023753">
    <property type="entry name" value="FAD/NAD-binding_dom"/>
</dbReference>
<comment type="caution">
    <text evidence="8">The sequence shown here is derived from an EMBL/GenBank/DDBJ whole genome shotgun (WGS) entry which is preliminary data.</text>
</comment>
<dbReference type="PANTHER" id="PTHR42913:SF3">
    <property type="entry name" value="64 KDA MITOCHONDRIAL NADH DEHYDROGENASE (EUROFUNG)"/>
    <property type="match status" value="1"/>
</dbReference>
<evidence type="ECO:0000256" key="4">
    <source>
        <dbReference type="ARBA" id="ARBA00022827"/>
    </source>
</evidence>
<reference evidence="8 9" key="1">
    <citation type="journal article" date="2016" name="Nat. Commun.">
        <title>Thousands of microbial genomes shed light on interconnected biogeochemical processes in an aquifer system.</title>
        <authorList>
            <person name="Anantharaman K."/>
            <person name="Brown C.T."/>
            <person name="Hug L.A."/>
            <person name="Sharon I."/>
            <person name="Castelle C.J."/>
            <person name="Probst A.J."/>
            <person name="Thomas B.C."/>
            <person name="Singh A."/>
            <person name="Wilkins M.J."/>
            <person name="Karaoz U."/>
            <person name="Brodie E.L."/>
            <person name="Williams K.H."/>
            <person name="Hubbard S.S."/>
            <person name="Banfield J.F."/>
        </authorList>
    </citation>
    <scope>NUCLEOTIDE SEQUENCE [LARGE SCALE GENOMIC DNA]</scope>
</reference>
<dbReference type="EMBL" id="MHJU01000013">
    <property type="protein sequence ID" value="OGY73341.1"/>
    <property type="molecule type" value="Genomic_DNA"/>
</dbReference>
<dbReference type="SUPFAM" id="SSF51905">
    <property type="entry name" value="FAD/NAD(P)-binding domain"/>
    <property type="match status" value="2"/>
</dbReference>